<comment type="caution">
    <text evidence="2">The sequence shown here is derived from an EMBL/GenBank/DDBJ whole genome shotgun (WGS) entry which is preliminary data.</text>
</comment>
<evidence type="ECO:0000256" key="1">
    <source>
        <dbReference type="SAM" id="MobiDB-lite"/>
    </source>
</evidence>
<dbReference type="EMBL" id="JABMIG020000103">
    <property type="protein sequence ID" value="KAL3792329.1"/>
    <property type="molecule type" value="Genomic_DNA"/>
</dbReference>
<name>A0ABD3PXP6_9STRA</name>
<protein>
    <submittedName>
        <fullName evidence="2">Uncharacterized protein</fullName>
    </submittedName>
</protein>
<feature type="region of interest" description="Disordered" evidence="1">
    <location>
        <begin position="138"/>
        <end position="161"/>
    </location>
</feature>
<reference evidence="2 3" key="1">
    <citation type="journal article" date="2020" name="G3 (Bethesda)">
        <title>Improved Reference Genome for Cyclotella cryptica CCMP332, a Model for Cell Wall Morphogenesis, Salinity Adaptation, and Lipid Production in Diatoms (Bacillariophyta).</title>
        <authorList>
            <person name="Roberts W.R."/>
            <person name="Downey K.M."/>
            <person name="Ruck E.C."/>
            <person name="Traller J.C."/>
            <person name="Alverson A.J."/>
        </authorList>
    </citation>
    <scope>NUCLEOTIDE SEQUENCE [LARGE SCALE GENOMIC DNA]</scope>
    <source>
        <strain evidence="2 3">CCMP332</strain>
    </source>
</reference>
<dbReference type="Proteomes" id="UP001516023">
    <property type="component" value="Unassembled WGS sequence"/>
</dbReference>
<evidence type="ECO:0000313" key="2">
    <source>
        <dbReference type="EMBL" id="KAL3792329.1"/>
    </source>
</evidence>
<accession>A0ABD3PXP6</accession>
<keyword evidence="3" id="KW-1185">Reference proteome</keyword>
<sequence>MHCWEKVDQCALQKQRLKTFAGSGSMLNVDAKAKKHPPGSAPGHVRKSVDVSVVSFFGREKCFAADASVPTTQTKAGKTAADIGSMCIIDTKAEKKYPGTQKTPPGSMPVNSEAESIKVTDSLKARPFGSMTATVAVDNSGSATAPEGKLSEDDTSEQPTTASAIATETTTTTTKVSTTIITTTTTTTTTTTIPPWQDTYLHWLDKLGHTFDWLEVEPFKTPLHFASSRTEYPYGNLAMKCVHDTESISFLFEVPGPLHFDPDNDHQCPSLLIMFKIWIDTQIWATAPLWRKLVLRVPQIARTTSRLQQIWEWALDYFNQGNNDSNY</sequence>
<proteinExistence type="predicted"/>
<gene>
    <name evidence="2" type="ORF">HJC23_006241</name>
</gene>
<dbReference type="AlphaFoldDB" id="A0ABD3PXP6"/>
<evidence type="ECO:0000313" key="3">
    <source>
        <dbReference type="Proteomes" id="UP001516023"/>
    </source>
</evidence>
<organism evidence="2 3">
    <name type="scientific">Cyclotella cryptica</name>
    <dbReference type="NCBI Taxonomy" id="29204"/>
    <lineage>
        <taxon>Eukaryota</taxon>
        <taxon>Sar</taxon>
        <taxon>Stramenopiles</taxon>
        <taxon>Ochrophyta</taxon>
        <taxon>Bacillariophyta</taxon>
        <taxon>Coscinodiscophyceae</taxon>
        <taxon>Thalassiosirophycidae</taxon>
        <taxon>Stephanodiscales</taxon>
        <taxon>Stephanodiscaceae</taxon>
        <taxon>Cyclotella</taxon>
    </lineage>
</organism>